<evidence type="ECO:0000259" key="2">
    <source>
        <dbReference type="Pfam" id="PF00078"/>
    </source>
</evidence>
<proteinExistence type="predicted"/>
<dbReference type="GO" id="GO:0003964">
    <property type="term" value="F:RNA-directed DNA polymerase activity"/>
    <property type="evidence" value="ECO:0007669"/>
    <property type="project" value="UniProtKB-KW"/>
</dbReference>
<protein>
    <submittedName>
        <fullName evidence="3">Reverse transcriptase domain</fullName>
    </submittedName>
</protein>
<dbReference type="EMBL" id="CABPRJ010001433">
    <property type="protein sequence ID" value="VVC36479.1"/>
    <property type="molecule type" value="Genomic_DNA"/>
</dbReference>
<evidence type="ECO:0000256" key="1">
    <source>
        <dbReference type="SAM" id="Coils"/>
    </source>
</evidence>
<feature type="domain" description="Reverse transcriptase" evidence="2">
    <location>
        <begin position="286"/>
        <end position="374"/>
    </location>
</feature>
<organism evidence="3 4">
    <name type="scientific">Cinara cedri</name>
    <dbReference type="NCBI Taxonomy" id="506608"/>
    <lineage>
        <taxon>Eukaryota</taxon>
        <taxon>Metazoa</taxon>
        <taxon>Ecdysozoa</taxon>
        <taxon>Arthropoda</taxon>
        <taxon>Hexapoda</taxon>
        <taxon>Insecta</taxon>
        <taxon>Pterygota</taxon>
        <taxon>Neoptera</taxon>
        <taxon>Paraneoptera</taxon>
        <taxon>Hemiptera</taxon>
        <taxon>Sternorrhyncha</taxon>
        <taxon>Aphidomorpha</taxon>
        <taxon>Aphidoidea</taxon>
        <taxon>Aphididae</taxon>
        <taxon>Lachninae</taxon>
        <taxon>Cinara</taxon>
    </lineage>
</organism>
<dbReference type="AlphaFoldDB" id="A0A5E4N095"/>
<keyword evidence="3" id="KW-0808">Transferase</keyword>
<accession>A0A5E4N095</accession>
<keyword evidence="3" id="KW-0548">Nucleotidyltransferase</keyword>
<dbReference type="InterPro" id="IPR000477">
    <property type="entry name" value="RT_dom"/>
</dbReference>
<evidence type="ECO:0000313" key="3">
    <source>
        <dbReference type="EMBL" id="VVC36479.1"/>
    </source>
</evidence>
<dbReference type="Pfam" id="PF00078">
    <property type="entry name" value="RVT_1"/>
    <property type="match status" value="1"/>
</dbReference>
<keyword evidence="4" id="KW-1185">Reference proteome</keyword>
<keyword evidence="3" id="KW-0695">RNA-directed DNA polymerase</keyword>
<gene>
    <name evidence="3" type="ORF">CINCED_3A001573</name>
</gene>
<dbReference type="PANTHER" id="PTHR19446">
    <property type="entry name" value="REVERSE TRANSCRIPTASES"/>
    <property type="match status" value="1"/>
</dbReference>
<evidence type="ECO:0000313" key="4">
    <source>
        <dbReference type="Proteomes" id="UP000325440"/>
    </source>
</evidence>
<dbReference type="Proteomes" id="UP000325440">
    <property type="component" value="Unassembled WGS sequence"/>
</dbReference>
<dbReference type="OrthoDB" id="6627741at2759"/>
<reference evidence="3 4" key="1">
    <citation type="submission" date="2019-08" db="EMBL/GenBank/DDBJ databases">
        <authorList>
            <person name="Alioto T."/>
            <person name="Alioto T."/>
            <person name="Gomez Garrido J."/>
        </authorList>
    </citation>
    <scope>NUCLEOTIDE SEQUENCE [LARGE SCALE GENOMIC DNA]</scope>
</reference>
<name>A0A5E4N095_9HEMI</name>
<keyword evidence="1" id="KW-0175">Coiled coil</keyword>
<sequence>MDNKLPVNEIGNEKVVTAVNEISWLNISMQSNISNTDKSSSIIQENMNSSYLIAASGAAVYDTLSHTFLKQAIHKLSDQLVAKNRKLKVLQQNLRLKEKKNCFFENYHTSTLELKTPLSEEKYEAERRACKQVMQREKRNHMNELLRETEQDHTQGRIRNFFVKIKKYKQFNPNLKAVKDIDDNILIDPIEKVTRWKNYFEELLNSEVPARPVPAWIDHRAEQEVNDVSKQEVKKAINSLKNWKAPGTDGIPAELIKYGGEALHQAIYDLCQKLWNDEELPEEWNKAIVVPLHKKVCMNGTKYQVRVDNILSEEFQVVTGLKQGDSLSPLLFNIALEKVVRSIQRNNYGIDIGTIKIGILGFVDDLNLVGDDGESVAHRN</sequence>
<feature type="coiled-coil region" evidence="1">
    <location>
        <begin position="73"/>
        <end position="151"/>
    </location>
</feature>